<comment type="caution">
    <text evidence="1">The sequence shown here is derived from an EMBL/GenBank/DDBJ whole genome shotgun (WGS) entry which is preliminary data.</text>
</comment>
<evidence type="ECO:0000313" key="1">
    <source>
        <dbReference type="EMBL" id="MDP9766115.1"/>
    </source>
</evidence>
<dbReference type="InterPro" id="IPR043504">
    <property type="entry name" value="Peptidase_S1_PA_chymotrypsin"/>
</dbReference>
<evidence type="ECO:0000313" key="2">
    <source>
        <dbReference type="Proteomes" id="UP001232163"/>
    </source>
</evidence>
<gene>
    <name evidence="1" type="ORF">QO006_003579</name>
</gene>
<keyword evidence="2" id="KW-1185">Reference proteome</keyword>
<dbReference type="PROSITE" id="PS51257">
    <property type="entry name" value="PROKAR_LIPOPROTEIN"/>
    <property type="match status" value="1"/>
</dbReference>
<organism evidence="1 2">
    <name type="scientific">Deinococcus enclensis</name>
    <dbReference type="NCBI Taxonomy" id="1049582"/>
    <lineage>
        <taxon>Bacteria</taxon>
        <taxon>Thermotogati</taxon>
        <taxon>Deinococcota</taxon>
        <taxon>Deinococci</taxon>
        <taxon>Deinococcales</taxon>
        <taxon>Deinococcaceae</taxon>
        <taxon>Deinococcus</taxon>
    </lineage>
</organism>
<proteinExistence type="predicted"/>
<protein>
    <recommendedName>
        <fullName evidence="3">Serine protease</fullName>
    </recommendedName>
</protein>
<accession>A0ABT9MHP4</accession>
<evidence type="ECO:0008006" key="3">
    <source>
        <dbReference type="Google" id="ProtNLM"/>
    </source>
</evidence>
<dbReference type="RefSeq" id="WP_307468965.1">
    <property type="nucleotide sequence ID" value="NZ_JAURUR010000020.1"/>
</dbReference>
<dbReference type="Gene3D" id="2.40.10.10">
    <property type="entry name" value="Trypsin-like serine proteases"/>
    <property type="match status" value="2"/>
</dbReference>
<dbReference type="SUPFAM" id="SSF50494">
    <property type="entry name" value="Trypsin-like serine proteases"/>
    <property type="match status" value="1"/>
</dbReference>
<name>A0ABT9MHP4_9DEIO</name>
<dbReference type="EMBL" id="JAURUR010000020">
    <property type="protein sequence ID" value="MDP9766115.1"/>
    <property type="molecule type" value="Genomic_DNA"/>
</dbReference>
<reference evidence="1 2" key="1">
    <citation type="submission" date="2023-07" db="EMBL/GenBank/DDBJ databases">
        <title>Genomic Encyclopedia of Type Strains, Phase IV (KMG-IV): sequencing the most valuable type-strain genomes for metagenomic binning, comparative biology and taxonomic classification.</title>
        <authorList>
            <person name="Goeker M."/>
        </authorList>
    </citation>
    <scope>NUCLEOTIDE SEQUENCE [LARGE SCALE GENOMIC DNA]</scope>
    <source>
        <strain evidence="1 2">NIO-1023</strain>
    </source>
</reference>
<dbReference type="InterPro" id="IPR009003">
    <property type="entry name" value="Peptidase_S1_PA"/>
</dbReference>
<sequence length="444" mass="48814">MKPKQLLLLGALALAGCGQVSDSTEQPTGAVRALAKPVAFGADQYFSEVAALHPGFAGAYFKRDGTLVVRMKKSGDSKALLSYLEPFLKTRFERWHNRAGLKAAKAFSLSEVVVQDSSYAFDDLLTWSNAISQRMFGKTGVNSIDIRETENKVVIGVDKEQNINPNLQKLRQLGIPNDAFRLVVQGEIRNHSTLSDPIRPEVGGLKIYSPAIFEDCTISFNSYWKGMIGFWTSDHCTYSTGVVDKETPDPFFQPTWVNEYRIGAEADDQAAVMCPTTITNSYKCRNSDAAFIAYDDQSKPLIPEIARPSVYTPGGDDEPVYIDPYTPAFTITGITLFAMEGDFVEKVGKKTGWTGGYVTSNCSNFITVSDPRARRAEYYVNRICQETADYESRPGDSGSPVFYNNGDGTITLVGIHAASSSLGEAIFSDFYGIQEDYGALPIVY</sequence>
<dbReference type="Proteomes" id="UP001232163">
    <property type="component" value="Unassembled WGS sequence"/>
</dbReference>